<evidence type="ECO:0000256" key="2">
    <source>
        <dbReference type="ARBA" id="ARBA00004609"/>
    </source>
</evidence>
<comment type="function">
    <text evidence="1">VSG forms a coat on the surface of the parasite. The trypanosome evades the immune response of the host by expressing a series of antigenically distinct VSGs from an estimated 1000 VSG genes.</text>
</comment>
<dbReference type="SUPFAM" id="SSF58087">
    <property type="entry name" value="Variant surface glycoprotein (N-terminal domain)"/>
    <property type="match status" value="1"/>
</dbReference>
<evidence type="ECO:0000256" key="8">
    <source>
        <dbReference type="SAM" id="SignalP"/>
    </source>
</evidence>
<feature type="signal peptide" evidence="8">
    <location>
        <begin position="1"/>
        <end position="23"/>
    </location>
</feature>
<reference evidence="9" key="1">
    <citation type="journal article" date="2013" name="PLoS Pathog.">
        <title>Mosaic VSGs and the Scale of Trypanosoma brucei Antigenic Variation.</title>
        <authorList>
            <person name="Hall J.P."/>
            <person name="Wang H."/>
            <person name="Barry J.D."/>
        </authorList>
    </citation>
    <scope>NUCLEOTIDE SEQUENCE</scope>
    <source>
        <strain evidence="9">TREU927/4 GUTat 10.1</strain>
    </source>
</reference>
<evidence type="ECO:0000256" key="4">
    <source>
        <dbReference type="ARBA" id="ARBA00022622"/>
    </source>
</evidence>
<dbReference type="AlphaFoldDB" id="S5G3M5"/>
<dbReference type="GO" id="GO:0005886">
    <property type="term" value="C:plasma membrane"/>
    <property type="evidence" value="ECO:0007669"/>
    <property type="project" value="UniProtKB-SubCell"/>
</dbReference>
<evidence type="ECO:0000256" key="6">
    <source>
        <dbReference type="ARBA" id="ARBA00023180"/>
    </source>
</evidence>
<keyword evidence="3" id="KW-1003">Cell membrane</keyword>
<accession>S5G3M5</accession>
<keyword evidence="5" id="KW-0472">Membrane</keyword>
<dbReference type="VEuPathDB" id="TriTrypDB:Tb927.6.5450"/>
<proteinExistence type="evidence at transcript level"/>
<dbReference type="GO" id="GO:0098552">
    <property type="term" value="C:side of membrane"/>
    <property type="evidence" value="ECO:0007669"/>
    <property type="project" value="UniProtKB-KW"/>
</dbReference>
<keyword evidence="7" id="KW-0449">Lipoprotein</keyword>
<dbReference type="VEuPathDB" id="TriTrypDB:Tb427_000449000"/>
<name>S5G3M5_9TRYP</name>
<keyword evidence="4" id="KW-0336">GPI-anchor</keyword>
<dbReference type="SUPFAM" id="SSF118251">
    <property type="entry name" value="Variant surface glycoprotein MITAT 1.2, VSG 221, C-terminal domain"/>
    <property type="match status" value="1"/>
</dbReference>
<dbReference type="InterPro" id="IPR027446">
    <property type="entry name" value="VSG_C_dom_sf"/>
</dbReference>
<evidence type="ECO:0000256" key="1">
    <source>
        <dbReference type="ARBA" id="ARBA00002523"/>
    </source>
</evidence>
<dbReference type="EMBL" id="KC434474">
    <property type="protein sequence ID" value="AGQ49818.1"/>
    <property type="molecule type" value="mRNA"/>
</dbReference>
<sequence length="489" mass="51950">MILRHLILTGWLIFCFRSAAITATDSTTVQDPCQEIVFNRQLAASLEARVVAAQARRAQLSEEAAAFLLAGCRQADDRTKTAYTLLAAIAGQRANKISGELNAKAATLQTAAATLRTRADQLQAALAHKTADSATLTHKTASAALNVMNSGTSKTCAVDISTTATNAHGCDVSSEQKAAITKDVEQIQKLTSYQATPDAAFALAELTATLEAAGNVGGQTVAISKGSKACGHTGDNNNEPSAVTVGFRLAKVTQGITWKTATKNKIKQGANEQTCEEDSKPEQHAFVSRKSAAFAICTARTITISMSQLLSDQKLNQLSDDPDVKTAASLVALGPSETAATDEAQRSAVKALLGEGEQTVHAKYLKGLEDNKMDFKIGTKAVKTGVISASTSSDFALAMGFCLGDQYRKQKAQKKVESNTETIPEKNKECKAETEQEKCNEKDGCEFKDGKCKLKDGMKVENDGKTTNTTASNSFVINKAHLLLAVLLF</sequence>
<organism evidence="9">
    <name type="scientific">Trypanosoma brucei</name>
    <dbReference type="NCBI Taxonomy" id="5691"/>
    <lineage>
        <taxon>Eukaryota</taxon>
        <taxon>Discoba</taxon>
        <taxon>Euglenozoa</taxon>
        <taxon>Kinetoplastea</taxon>
        <taxon>Metakinetoplastina</taxon>
        <taxon>Trypanosomatida</taxon>
        <taxon>Trypanosomatidae</taxon>
        <taxon>Trypanosoma</taxon>
    </lineage>
</organism>
<dbReference type="VEuPathDB" id="TriTrypDB:Tbg972.3.70"/>
<evidence type="ECO:0000256" key="5">
    <source>
        <dbReference type="ARBA" id="ARBA00023136"/>
    </source>
</evidence>
<protein>
    <submittedName>
        <fullName evidence="9">Variant surface glycoprotein</fullName>
    </submittedName>
</protein>
<feature type="chain" id="PRO_5004536366" evidence="8">
    <location>
        <begin position="24"/>
        <end position="489"/>
    </location>
</feature>
<evidence type="ECO:0000313" key="9">
    <source>
        <dbReference type="EMBL" id="AGQ49818.1"/>
    </source>
</evidence>
<keyword evidence="6" id="KW-0325">Glycoprotein</keyword>
<evidence type="ECO:0000256" key="7">
    <source>
        <dbReference type="ARBA" id="ARBA00023288"/>
    </source>
</evidence>
<reference evidence="9" key="2">
    <citation type="submission" date="2013-01" db="EMBL/GenBank/DDBJ databases">
        <authorList>
            <person name="Hall J.P.J."/>
            <person name="Barry J.D."/>
        </authorList>
    </citation>
    <scope>NUCLEOTIDE SEQUENCE</scope>
    <source>
        <strain evidence="9">TREU927/4 GUTat 10.1</strain>
    </source>
</reference>
<evidence type="ECO:0000256" key="3">
    <source>
        <dbReference type="ARBA" id="ARBA00022475"/>
    </source>
</evidence>
<gene>
    <name evidence="9" type="primary">VSG</name>
</gene>
<keyword evidence="8" id="KW-0732">Signal</keyword>
<comment type="subcellular location">
    <subcellularLocation>
        <location evidence="2">Cell membrane</location>
        <topology evidence="2">Lipid-anchor</topology>
        <topology evidence="2">GPI-anchor</topology>
    </subcellularLocation>
</comment>